<protein>
    <submittedName>
        <fullName evidence="1">Uncharacterized protein</fullName>
    </submittedName>
</protein>
<reference evidence="1" key="1">
    <citation type="submission" date="2021-02" db="EMBL/GenBank/DDBJ databases">
        <authorList>
            <person name="Nowell W R."/>
        </authorList>
    </citation>
    <scope>NUCLEOTIDE SEQUENCE</scope>
</reference>
<dbReference type="Proteomes" id="UP000663868">
    <property type="component" value="Unassembled WGS sequence"/>
</dbReference>
<feature type="non-terminal residue" evidence="1">
    <location>
        <position position="1"/>
    </location>
</feature>
<feature type="non-terminal residue" evidence="1">
    <location>
        <position position="94"/>
    </location>
</feature>
<evidence type="ECO:0000313" key="2">
    <source>
        <dbReference type="Proteomes" id="UP000663868"/>
    </source>
</evidence>
<comment type="caution">
    <text evidence="1">The sequence shown here is derived from an EMBL/GenBank/DDBJ whole genome shotgun (WGS) entry which is preliminary data.</text>
</comment>
<accession>A0A820R1Z2</accession>
<organism evidence="1 2">
    <name type="scientific">Adineta steineri</name>
    <dbReference type="NCBI Taxonomy" id="433720"/>
    <lineage>
        <taxon>Eukaryota</taxon>
        <taxon>Metazoa</taxon>
        <taxon>Spiralia</taxon>
        <taxon>Gnathifera</taxon>
        <taxon>Rotifera</taxon>
        <taxon>Eurotatoria</taxon>
        <taxon>Bdelloidea</taxon>
        <taxon>Adinetida</taxon>
        <taxon>Adinetidae</taxon>
        <taxon>Adineta</taxon>
    </lineage>
</organism>
<dbReference type="AlphaFoldDB" id="A0A820R1Z2"/>
<gene>
    <name evidence="1" type="ORF">KXQ929_LOCUS52828</name>
</gene>
<sequence>HFVDCVKKTKYFVPCTILSPSKTTIIDQQSFKENPSSSLKKPLEQQPLPKRGSLCIAYSSSNDDQIDNLILILHVLRARQLSIQDSDKINTFVK</sequence>
<evidence type="ECO:0000313" key="1">
    <source>
        <dbReference type="EMBL" id="CAF4431774.1"/>
    </source>
</evidence>
<dbReference type="EMBL" id="CAJOBB010028731">
    <property type="protein sequence ID" value="CAF4431774.1"/>
    <property type="molecule type" value="Genomic_DNA"/>
</dbReference>
<name>A0A820R1Z2_9BILA</name>
<proteinExistence type="predicted"/>